<dbReference type="RefSeq" id="WP_120319505.1">
    <property type="nucleotide sequence ID" value="NZ_BONH01000005.1"/>
</dbReference>
<evidence type="ECO:0000256" key="3">
    <source>
        <dbReference type="SAM" id="MobiDB-lite"/>
    </source>
</evidence>
<dbReference type="InterPro" id="IPR013320">
    <property type="entry name" value="ConA-like_dom_sf"/>
</dbReference>
<dbReference type="Pfam" id="PF13385">
    <property type="entry name" value="Laminin_G_3"/>
    <property type="match status" value="2"/>
</dbReference>
<organism evidence="5 6">
    <name type="scientific">Catellatospora citrea</name>
    <dbReference type="NCBI Taxonomy" id="53366"/>
    <lineage>
        <taxon>Bacteria</taxon>
        <taxon>Bacillati</taxon>
        <taxon>Actinomycetota</taxon>
        <taxon>Actinomycetes</taxon>
        <taxon>Micromonosporales</taxon>
        <taxon>Micromonosporaceae</taxon>
        <taxon>Catellatospora</taxon>
    </lineage>
</organism>
<evidence type="ECO:0000313" key="6">
    <source>
        <dbReference type="Proteomes" id="UP000659904"/>
    </source>
</evidence>
<keyword evidence="6" id="KW-1185">Reference proteome</keyword>
<evidence type="ECO:0000259" key="4">
    <source>
        <dbReference type="SMART" id="SM00560"/>
    </source>
</evidence>
<dbReference type="Proteomes" id="UP000659904">
    <property type="component" value="Unassembled WGS sequence"/>
</dbReference>
<dbReference type="PANTHER" id="PTHR46943">
    <property type="entry name" value="PENTRAXIN-RELATED PROTEIN PTX3"/>
    <property type="match status" value="1"/>
</dbReference>
<evidence type="ECO:0000256" key="2">
    <source>
        <dbReference type="ARBA" id="ARBA00023157"/>
    </source>
</evidence>
<dbReference type="PANTHER" id="PTHR46943:SF1">
    <property type="entry name" value="PENTRAXIN-RELATED PROTEIN PTX3"/>
    <property type="match status" value="1"/>
</dbReference>
<sequence length="1208" mass="126294">MNSSTKQTAPSRRVWARLGALSAAAGLVAATVWAGGGTFRDPSDTLAMGPGAAGQPAPPWTEAQAVGAARKSGKPVEVRAKGTSRQVTHANPDGSFTHESHAAPFRVMQRGEWVPVDTTMIRHSDGSVGPKAAETAMRFSGGGDMPLATISRAGRVMSLTWPTALPQPVLSGDSATYPNVLPDVDLVVHASATSYTHVLVVKTPQAAALPQIKTVSYGLKGTNLTFAVESGDRLVAKDTGSGGVVFASPAPKMWDAGDPVEATLADVEPTRSSPESARRAEIGVQVDGATLRLVPDAALLADKDVRFPLYIDPMTAPTSNSSWAMVDSGYPNEEYWRFDGDRDQRIGLCNRTDSGNTCNSSQIKRLLYTLPTPYQDNTIVVSSATFRVTMTHTYDGSARNASLYRMGAGISSATNWSNQPAWSKKQDTQDPTVSQGSCTSTNQNVTFTATGAAQEAAVNNWSTTTFGIRADDEGSKLSIKRFCDNAVLSVTYNRPPATPTNLTANPGGACKTGTPDNTWFVSSVPKLSAYLSDPETDAAEPLTATFTVTWTPSGGSLQTKTWTSGQKANKSTFDYNLADAATGVPNLPENVVVSWSVKASDGTASSASSVTCGFILDKTKPAGSDIDSPQFLASDAGDSTPSCVESGEWIDGAGRYGTFTFDSAAADVVSYKYGFDTNPSPTNVLTPTANGGPVSVAWAPMTEAPHFVTVIAVDAAGKESDTSVCNFNVAAGGQSVAQWNLADAPGSPQAVDERGANPATAGSGVTFGQPGPGGAAHPSVQLPGSNSTGYLATSSQGLLDTSRPFTVAAWVKADALTGYMSAVSQDGTGVPGFYLGYTPTSGKWLFGIPDMDVNAFRDWQVTSTEVVTAQTGWTHLAVVVDNVKDTMTMYVNGKASATAAVRSEWASHGNIQLGRRLAKTGHVWGWNGGISDVALFDRLVLPAEIDALAKPRLQRQVYWSLDSADVPDDNPGVFVSAETVVDGATPDETKDLTLYNGAWVMTPDPDDPFAERPLVGAGHMVLDGGDDYAASSKALVGQTGSFSVAARARLAAACGADQVVLSQPGAKTSRFQVKCVNIGGGQMRWQLTVAAADATATSTTVVVDDTHLPDPSNPLGQHLVVTYHAFTKDVQLYVDGELAASAQGSHGPVWDGPDNGVQVGRALLDGTTTTPTYGGYFSGVLDEVRVYSGVLDAATVIRLASTTAQSDL</sequence>
<dbReference type="SMART" id="SM00560">
    <property type="entry name" value="LamGL"/>
    <property type="match status" value="2"/>
</dbReference>
<dbReference type="EMBL" id="BONH01000005">
    <property type="protein sequence ID" value="GIF96540.1"/>
    <property type="molecule type" value="Genomic_DNA"/>
</dbReference>
<dbReference type="Gene3D" id="2.60.120.200">
    <property type="match status" value="2"/>
</dbReference>
<reference evidence="5 6" key="1">
    <citation type="submission" date="2021-01" db="EMBL/GenBank/DDBJ databases">
        <title>Whole genome shotgun sequence of Catellatospora citrea NBRC 14495.</title>
        <authorList>
            <person name="Komaki H."/>
            <person name="Tamura T."/>
        </authorList>
    </citation>
    <scope>NUCLEOTIDE SEQUENCE [LARGE SCALE GENOMIC DNA]</scope>
    <source>
        <strain evidence="5 6">NBRC 14495</strain>
    </source>
</reference>
<evidence type="ECO:0000256" key="1">
    <source>
        <dbReference type="ARBA" id="ARBA00022729"/>
    </source>
</evidence>
<comment type="caution">
    <text evidence="5">The sequence shown here is derived from an EMBL/GenBank/DDBJ whole genome shotgun (WGS) entry which is preliminary data.</text>
</comment>
<dbReference type="InterPro" id="IPR042837">
    <property type="entry name" value="PTX3"/>
</dbReference>
<evidence type="ECO:0000313" key="5">
    <source>
        <dbReference type="EMBL" id="GIF96540.1"/>
    </source>
</evidence>
<feature type="region of interest" description="Disordered" evidence="3">
    <location>
        <begin position="415"/>
        <end position="437"/>
    </location>
</feature>
<name>A0A8J3KG73_9ACTN</name>
<proteinExistence type="predicted"/>
<dbReference type="GO" id="GO:0006955">
    <property type="term" value="P:immune response"/>
    <property type="evidence" value="ECO:0007669"/>
    <property type="project" value="InterPro"/>
</dbReference>
<feature type="domain" description="LamG-like jellyroll fold" evidence="4">
    <location>
        <begin position="1040"/>
        <end position="1194"/>
    </location>
</feature>
<dbReference type="SUPFAM" id="SSF49899">
    <property type="entry name" value="Concanavalin A-like lectins/glucanases"/>
    <property type="match status" value="2"/>
</dbReference>
<feature type="domain" description="LamG-like jellyroll fold" evidence="4">
    <location>
        <begin position="803"/>
        <end position="943"/>
    </location>
</feature>
<dbReference type="AlphaFoldDB" id="A0A8J3KG73"/>
<keyword evidence="2" id="KW-1015">Disulfide bond</keyword>
<accession>A0A8J3KG73</accession>
<dbReference type="InterPro" id="IPR006558">
    <property type="entry name" value="LamG-like"/>
</dbReference>
<feature type="region of interest" description="Disordered" evidence="3">
    <location>
        <begin position="743"/>
        <end position="786"/>
    </location>
</feature>
<protein>
    <recommendedName>
        <fullName evidence="4">LamG-like jellyroll fold domain-containing protein</fullName>
    </recommendedName>
</protein>
<keyword evidence="1" id="KW-0732">Signal</keyword>
<gene>
    <name evidence="5" type="ORF">Cci01nite_16340</name>
</gene>